<keyword evidence="5" id="KW-1185">Reference proteome</keyword>
<evidence type="ECO:0000256" key="3">
    <source>
        <dbReference type="SAM" id="SignalP"/>
    </source>
</evidence>
<dbReference type="AlphaFoldDB" id="A0A015IK98"/>
<keyword evidence="2" id="KW-0812">Transmembrane</keyword>
<dbReference type="Proteomes" id="UP000022910">
    <property type="component" value="Unassembled WGS sequence"/>
</dbReference>
<keyword evidence="3" id="KW-0732">Signal</keyword>
<feature type="signal peptide" evidence="3">
    <location>
        <begin position="1"/>
        <end position="26"/>
    </location>
</feature>
<organism evidence="4 5">
    <name type="scientific">Rhizophagus irregularis (strain DAOM 197198w)</name>
    <name type="common">Glomus intraradices</name>
    <dbReference type="NCBI Taxonomy" id="1432141"/>
    <lineage>
        <taxon>Eukaryota</taxon>
        <taxon>Fungi</taxon>
        <taxon>Fungi incertae sedis</taxon>
        <taxon>Mucoromycota</taxon>
        <taxon>Glomeromycotina</taxon>
        <taxon>Glomeromycetes</taxon>
        <taxon>Glomerales</taxon>
        <taxon>Glomeraceae</taxon>
        <taxon>Rhizophagus</taxon>
    </lineage>
</organism>
<keyword evidence="2" id="KW-1133">Transmembrane helix</keyword>
<dbReference type="EMBL" id="JEMT01028470">
    <property type="protein sequence ID" value="EXX54545.1"/>
    <property type="molecule type" value="Genomic_DNA"/>
</dbReference>
<feature type="compositionally biased region" description="Low complexity" evidence="1">
    <location>
        <begin position="178"/>
        <end position="194"/>
    </location>
</feature>
<feature type="transmembrane region" description="Helical" evidence="2">
    <location>
        <begin position="219"/>
        <end position="237"/>
    </location>
</feature>
<dbReference type="HOGENOM" id="CLU_101094_0_0_1"/>
<accession>A0A015IK98</accession>
<evidence type="ECO:0000256" key="1">
    <source>
        <dbReference type="SAM" id="MobiDB-lite"/>
    </source>
</evidence>
<gene>
    <name evidence="4" type="ORF">RirG_233690</name>
</gene>
<evidence type="ECO:0000256" key="2">
    <source>
        <dbReference type="SAM" id="Phobius"/>
    </source>
</evidence>
<keyword evidence="2" id="KW-0472">Membrane</keyword>
<sequence length="240" mass="26732">MINNNLVIIFVLAFFLTLQNIPTLKAQQDDVYSGLGAIPSAQTWYICSKQETNYINYKMKVVETDQTPTQNFGINVQGNHPLQYPGILGLLTYATNFTGIQLFIDPQAKFSIYWSDLSCFDFPALECNRVKDPPFEAKTIICLGISNPQNTEQKFTLSISFVYGVLPLPLPTVSPKQTNTTSSIPSTSKSTPTNDIPENPPFFYATNNGFSNVMSNINIIRLLLIIVVVLLSTIFIISNN</sequence>
<name>A0A015IK98_RHIIW</name>
<feature type="region of interest" description="Disordered" evidence="1">
    <location>
        <begin position="174"/>
        <end position="195"/>
    </location>
</feature>
<proteinExistence type="predicted"/>
<comment type="caution">
    <text evidence="4">The sequence shown here is derived from an EMBL/GenBank/DDBJ whole genome shotgun (WGS) entry which is preliminary data.</text>
</comment>
<reference evidence="4 5" key="1">
    <citation type="submission" date="2014-02" db="EMBL/GenBank/DDBJ databases">
        <title>Single nucleus genome sequencing reveals high similarity among nuclei of an endomycorrhizal fungus.</title>
        <authorList>
            <person name="Lin K."/>
            <person name="Geurts R."/>
            <person name="Zhang Z."/>
            <person name="Limpens E."/>
            <person name="Saunders D.G."/>
            <person name="Mu D."/>
            <person name="Pang E."/>
            <person name="Cao H."/>
            <person name="Cha H."/>
            <person name="Lin T."/>
            <person name="Zhou Q."/>
            <person name="Shang Y."/>
            <person name="Li Y."/>
            <person name="Ivanov S."/>
            <person name="Sharma T."/>
            <person name="Velzen R.V."/>
            <person name="Ruijter N.D."/>
            <person name="Aanen D.K."/>
            <person name="Win J."/>
            <person name="Kamoun S."/>
            <person name="Bisseling T."/>
            <person name="Huang S."/>
        </authorList>
    </citation>
    <scope>NUCLEOTIDE SEQUENCE [LARGE SCALE GENOMIC DNA]</scope>
    <source>
        <strain evidence="5">DAOM197198w</strain>
    </source>
</reference>
<evidence type="ECO:0000313" key="4">
    <source>
        <dbReference type="EMBL" id="EXX54545.1"/>
    </source>
</evidence>
<protein>
    <submittedName>
        <fullName evidence="4">Uncharacterized protein</fullName>
    </submittedName>
</protein>
<evidence type="ECO:0000313" key="5">
    <source>
        <dbReference type="Proteomes" id="UP000022910"/>
    </source>
</evidence>
<feature type="chain" id="PRO_5001474375" evidence="3">
    <location>
        <begin position="27"/>
        <end position="240"/>
    </location>
</feature>
<dbReference type="OrthoDB" id="2410581at2759"/>